<dbReference type="PANTHER" id="PTHR33529">
    <property type="entry name" value="SLR0882 PROTEIN-RELATED"/>
    <property type="match status" value="1"/>
</dbReference>
<feature type="transmembrane region" description="Helical" evidence="6">
    <location>
        <begin position="283"/>
        <end position="302"/>
    </location>
</feature>
<evidence type="ECO:0000256" key="2">
    <source>
        <dbReference type="ARBA" id="ARBA00022475"/>
    </source>
</evidence>
<comment type="caution">
    <text evidence="7">The sequence shown here is derived from an EMBL/GenBank/DDBJ whole genome shotgun (WGS) entry which is preliminary data.</text>
</comment>
<evidence type="ECO:0000256" key="3">
    <source>
        <dbReference type="ARBA" id="ARBA00022692"/>
    </source>
</evidence>
<keyword evidence="5 6" id="KW-0472">Membrane</keyword>
<keyword evidence="2" id="KW-1003">Cell membrane</keyword>
<dbReference type="GO" id="GO:0015920">
    <property type="term" value="P:lipopolysaccharide transport"/>
    <property type="evidence" value="ECO:0007669"/>
    <property type="project" value="TreeGrafter"/>
</dbReference>
<feature type="transmembrane region" description="Helical" evidence="6">
    <location>
        <begin position="15"/>
        <end position="33"/>
    </location>
</feature>
<keyword evidence="4 6" id="KW-1133">Transmembrane helix</keyword>
<dbReference type="GO" id="GO:0043190">
    <property type="term" value="C:ATP-binding cassette (ABC) transporter complex"/>
    <property type="evidence" value="ECO:0007669"/>
    <property type="project" value="InterPro"/>
</dbReference>
<comment type="subcellular location">
    <subcellularLocation>
        <location evidence="1">Cell membrane</location>
        <topology evidence="1">Multi-pass membrane protein</topology>
    </subcellularLocation>
</comment>
<reference evidence="7" key="1">
    <citation type="submission" date="2016-10" db="EMBL/GenBank/DDBJ databases">
        <title>Sequence of Gallionella enrichment culture.</title>
        <authorList>
            <person name="Poehlein A."/>
            <person name="Muehling M."/>
            <person name="Daniel R."/>
        </authorList>
    </citation>
    <scope>NUCLEOTIDE SEQUENCE</scope>
</reference>
<dbReference type="AlphaFoldDB" id="A0A1J5R2L3"/>
<feature type="transmembrane region" description="Helical" evidence="6">
    <location>
        <begin position="64"/>
        <end position="84"/>
    </location>
</feature>
<dbReference type="GO" id="GO:0055085">
    <property type="term" value="P:transmembrane transport"/>
    <property type="evidence" value="ECO:0007669"/>
    <property type="project" value="InterPro"/>
</dbReference>
<dbReference type="InterPro" id="IPR030923">
    <property type="entry name" value="LptG"/>
</dbReference>
<proteinExistence type="predicted"/>
<gene>
    <name evidence="7" type="primary">lptG_8</name>
    <name evidence="7" type="ORF">GALL_319680</name>
</gene>
<dbReference type="PANTHER" id="PTHR33529:SF2">
    <property type="entry name" value="LIPOPOLYSACCHARIDE EXPORT SYSTEM PERMEASE PROTEIN LPTG"/>
    <property type="match status" value="1"/>
</dbReference>
<dbReference type="InterPro" id="IPR005495">
    <property type="entry name" value="LptG/LptF_permease"/>
</dbReference>
<evidence type="ECO:0000313" key="7">
    <source>
        <dbReference type="EMBL" id="OIQ86188.1"/>
    </source>
</evidence>
<dbReference type="EMBL" id="MLJW01000495">
    <property type="protein sequence ID" value="OIQ86188.1"/>
    <property type="molecule type" value="Genomic_DNA"/>
</dbReference>
<evidence type="ECO:0000256" key="6">
    <source>
        <dbReference type="SAM" id="Phobius"/>
    </source>
</evidence>
<evidence type="ECO:0000256" key="5">
    <source>
        <dbReference type="ARBA" id="ARBA00023136"/>
    </source>
</evidence>
<evidence type="ECO:0000256" key="1">
    <source>
        <dbReference type="ARBA" id="ARBA00004651"/>
    </source>
</evidence>
<keyword evidence="3 6" id="KW-0812">Transmembrane</keyword>
<dbReference type="NCBIfam" id="TIGR04408">
    <property type="entry name" value="LptG_lptG"/>
    <property type="match status" value="1"/>
</dbReference>
<feature type="transmembrane region" description="Helical" evidence="6">
    <location>
        <begin position="342"/>
        <end position="364"/>
    </location>
</feature>
<name>A0A1J5R2L3_9ZZZZ</name>
<dbReference type="Pfam" id="PF03739">
    <property type="entry name" value="LptF_LptG"/>
    <property type="match status" value="1"/>
</dbReference>
<accession>A0A1J5R2L3</accession>
<organism evidence="7">
    <name type="scientific">mine drainage metagenome</name>
    <dbReference type="NCBI Taxonomy" id="410659"/>
    <lineage>
        <taxon>unclassified sequences</taxon>
        <taxon>metagenomes</taxon>
        <taxon>ecological metagenomes</taxon>
    </lineage>
</organism>
<protein>
    <submittedName>
        <fullName evidence="7">Lipopolysaccharide export system permease protein LptG</fullName>
    </submittedName>
</protein>
<evidence type="ECO:0000256" key="4">
    <source>
        <dbReference type="ARBA" id="ARBA00022989"/>
    </source>
</evidence>
<feature type="transmembrane region" description="Helical" evidence="6">
    <location>
        <begin position="314"/>
        <end position="335"/>
    </location>
</feature>
<sequence length="367" mass="40711">MRFSPVLSVYIARKFLGAFFGALGLIMGLIYLFDVIELLRRAATHGNAGLLVILEMALMKLPQMVQTILPFAVMIGAMSCFWAMTRSRELVVSRSAGISVWQFLAPVLGVVALIGLFDVTAFDPLSARMYRVYERLEDQQALRSGSPLQVNEDGLWLRETHGDEVVVVHADHVWQRGLTLRLRTVSVFVTDSHMNFEYRLEAKTGVLGHNSFHLEDVALYRRERPVVLMPAYDFDTDLTMARVMDSFATPETVSFWELPGFIRFFESAGFSASRQKLYFQSMLASPLLLCAMVLLAAAFSVNPDMRSGGVAKRLAGGVVAGFLFYFFSKVIYALGLSSTLPVLMAAWIPSLVAGLIGVAALFHLEDG</sequence>
<feature type="transmembrane region" description="Helical" evidence="6">
    <location>
        <begin position="104"/>
        <end position="125"/>
    </location>
</feature>